<accession>A0A2S3R8G9</accession>
<dbReference type="AlphaFoldDB" id="A0A2S3R8G9"/>
<dbReference type="GO" id="GO:0003677">
    <property type="term" value="F:DNA binding"/>
    <property type="evidence" value="ECO:0007669"/>
    <property type="project" value="InterPro"/>
</dbReference>
<gene>
    <name evidence="2" type="ORF">CRN52_01420</name>
</gene>
<organism evidence="2 3">
    <name type="scientific">Vibrio vulnificus</name>
    <dbReference type="NCBI Taxonomy" id="672"/>
    <lineage>
        <taxon>Bacteria</taxon>
        <taxon>Pseudomonadati</taxon>
        <taxon>Pseudomonadota</taxon>
        <taxon>Gammaproteobacteria</taxon>
        <taxon>Vibrionales</taxon>
        <taxon>Vibrionaceae</taxon>
        <taxon>Vibrio</taxon>
    </lineage>
</organism>
<dbReference type="Gene3D" id="1.10.443.10">
    <property type="entry name" value="Intergrase catalytic core"/>
    <property type="match status" value="1"/>
</dbReference>
<evidence type="ECO:0008006" key="4">
    <source>
        <dbReference type="Google" id="ProtNLM"/>
    </source>
</evidence>
<protein>
    <recommendedName>
        <fullName evidence="4">Tyr recombinase domain-containing protein</fullName>
    </recommendedName>
</protein>
<dbReference type="RefSeq" id="WP_103199666.1">
    <property type="nucleotide sequence ID" value="NZ_PDGH01000020.1"/>
</dbReference>
<dbReference type="EMBL" id="PDGH01000020">
    <property type="protein sequence ID" value="POB49967.1"/>
    <property type="molecule type" value="Genomic_DNA"/>
</dbReference>
<dbReference type="InterPro" id="IPR013762">
    <property type="entry name" value="Integrase-like_cat_sf"/>
</dbReference>
<dbReference type="Proteomes" id="UP000237466">
    <property type="component" value="Unassembled WGS sequence"/>
</dbReference>
<evidence type="ECO:0000256" key="1">
    <source>
        <dbReference type="ARBA" id="ARBA00023172"/>
    </source>
</evidence>
<dbReference type="SUPFAM" id="SSF56349">
    <property type="entry name" value="DNA breaking-rejoining enzymes"/>
    <property type="match status" value="1"/>
</dbReference>
<dbReference type="GO" id="GO:0006310">
    <property type="term" value="P:DNA recombination"/>
    <property type="evidence" value="ECO:0007669"/>
    <property type="project" value="UniProtKB-KW"/>
</dbReference>
<reference evidence="2 3" key="1">
    <citation type="journal article" date="2018" name="Front. Microbiol.">
        <title>Phylogeny of Vibrio vulnificus from the Analysis of the Core-Genome: Implications for Intra-Species Taxonomy.</title>
        <authorList>
            <person name="Roig F.J."/>
            <person name="Gonzalez-Candelas F."/>
            <person name="Sanjuan E."/>
            <person name="Fouz B."/>
            <person name="Feil E.J."/>
            <person name="Llorens C."/>
            <person name="Baker-Austin C."/>
            <person name="Oliver J.D."/>
            <person name="Danin-Poleg Y."/>
            <person name="Gibas C.J."/>
            <person name="Kashi Y."/>
            <person name="Gulig P.A."/>
            <person name="Morrison S.S."/>
            <person name="Amaro C."/>
        </authorList>
    </citation>
    <scope>NUCLEOTIDE SEQUENCE [LARGE SCALE GENOMIC DNA]</scope>
    <source>
        <strain evidence="2 3">CECT4608</strain>
    </source>
</reference>
<sequence length="296" mass="33749">MRNLSVDAIPQELEKHFMYEASLLAPFWRDMFQLCLTFGLRNSEARELQASHIDLKSNMIILTDSKQLRSHVTKATNKMIDASWLKEGRKFLRSAINNDLAPLFVRMCTDLKQLEALADEYDLLAEYKQARQQHRESNLKTYQALALKTAPKARRVDFSRYPAIKKMLKARCDRYENLGGFLFPACELKSNRASSFSPVTRQSVYRVIAAIRSNLETKANKFKELLEGIRLGLHSARKSAVQRVANALDIMSASLFIGHGNGSGDIATTQRYLDRSERRLTEISQKLADMQTPTLS</sequence>
<dbReference type="GO" id="GO:0015074">
    <property type="term" value="P:DNA integration"/>
    <property type="evidence" value="ECO:0007669"/>
    <property type="project" value="InterPro"/>
</dbReference>
<comment type="caution">
    <text evidence="2">The sequence shown here is derived from an EMBL/GenBank/DDBJ whole genome shotgun (WGS) entry which is preliminary data.</text>
</comment>
<dbReference type="InterPro" id="IPR011010">
    <property type="entry name" value="DNA_brk_join_enz"/>
</dbReference>
<proteinExistence type="predicted"/>
<name>A0A2S3R8G9_VIBVL</name>
<evidence type="ECO:0000313" key="3">
    <source>
        <dbReference type="Proteomes" id="UP000237466"/>
    </source>
</evidence>
<keyword evidence="1" id="KW-0233">DNA recombination</keyword>
<evidence type="ECO:0000313" key="2">
    <source>
        <dbReference type="EMBL" id="POB49967.1"/>
    </source>
</evidence>